<dbReference type="Gene3D" id="2.130.10.10">
    <property type="entry name" value="YVTN repeat-like/Quinoprotein amine dehydrogenase"/>
    <property type="match status" value="1"/>
</dbReference>
<evidence type="ECO:0000256" key="4">
    <source>
        <dbReference type="ARBA" id="ARBA00022574"/>
    </source>
</evidence>
<dbReference type="SUPFAM" id="SSF50985">
    <property type="entry name" value="RCC1/BLIP-II"/>
    <property type="match status" value="1"/>
</dbReference>
<dbReference type="EMBL" id="LVVM01004464">
    <property type="protein sequence ID" value="OJA12866.1"/>
    <property type="molecule type" value="Genomic_DNA"/>
</dbReference>
<dbReference type="GO" id="GO:0000049">
    <property type="term" value="F:tRNA binding"/>
    <property type="evidence" value="ECO:0007669"/>
    <property type="project" value="TreeGrafter"/>
</dbReference>
<evidence type="ECO:0000256" key="8">
    <source>
        <dbReference type="PROSITE-ProRule" id="PRU00235"/>
    </source>
</evidence>
<dbReference type="GO" id="GO:0043022">
    <property type="term" value="F:ribosome binding"/>
    <property type="evidence" value="ECO:0007669"/>
    <property type="project" value="TreeGrafter"/>
</dbReference>
<evidence type="ECO:0000259" key="10">
    <source>
        <dbReference type="PROSITE" id="PS50835"/>
    </source>
</evidence>
<feature type="domain" description="Ig-like" evidence="10">
    <location>
        <begin position="691"/>
        <end position="790"/>
    </location>
</feature>
<dbReference type="SUPFAM" id="SSF82171">
    <property type="entry name" value="DPP6 N-terminal domain-like"/>
    <property type="match status" value="1"/>
</dbReference>
<dbReference type="AlphaFoldDB" id="A0A1J8QTT4"/>
<dbReference type="GO" id="GO:0006417">
    <property type="term" value="P:regulation of translation"/>
    <property type="evidence" value="ECO:0007669"/>
    <property type="project" value="UniProtKB-KW"/>
</dbReference>
<dbReference type="OrthoDB" id="2194683at2759"/>
<feature type="compositionally biased region" description="Low complexity" evidence="9">
    <location>
        <begin position="1071"/>
        <end position="1081"/>
    </location>
</feature>
<dbReference type="Gene3D" id="2.130.10.30">
    <property type="entry name" value="Regulator of chromosome condensation 1/beta-lactamase-inhibitor protein II"/>
    <property type="match status" value="2"/>
</dbReference>
<evidence type="ECO:0000256" key="5">
    <source>
        <dbReference type="ARBA" id="ARBA00022737"/>
    </source>
</evidence>
<keyword evidence="3" id="KW-0396">Initiation factor</keyword>
<evidence type="ECO:0000313" key="11">
    <source>
        <dbReference type="EMBL" id="OJA12866.1"/>
    </source>
</evidence>
<dbReference type="PANTHER" id="PTHR13227">
    <property type="entry name" value="EUKARYOTIC TRANSLATION INITIATION FACTOR 2A"/>
    <property type="match status" value="1"/>
</dbReference>
<evidence type="ECO:0000313" key="12">
    <source>
        <dbReference type="Proteomes" id="UP000183567"/>
    </source>
</evidence>
<keyword evidence="4" id="KW-0853">WD repeat</keyword>
<reference evidence="11 12" key="1">
    <citation type="submission" date="2016-03" db="EMBL/GenBank/DDBJ databases">
        <title>Comparative genomics of the ectomycorrhizal sister species Rhizopogon vinicolor and Rhizopogon vesiculosus (Basidiomycota: Boletales) reveals a divergence of the mating type B locus.</title>
        <authorList>
            <person name="Mujic A.B."/>
            <person name="Kuo A."/>
            <person name="Tritt A."/>
            <person name="Lipzen A."/>
            <person name="Chen C."/>
            <person name="Johnson J."/>
            <person name="Sharma A."/>
            <person name="Barry K."/>
            <person name="Grigoriev I.V."/>
            <person name="Spatafora J.W."/>
        </authorList>
    </citation>
    <scope>NUCLEOTIDE SEQUENCE [LARGE SCALE GENOMIC DNA]</scope>
    <source>
        <strain evidence="11 12">AM-OR11-056</strain>
    </source>
</reference>
<dbReference type="GO" id="GO:0003743">
    <property type="term" value="F:translation initiation factor activity"/>
    <property type="evidence" value="ECO:0007669"/>
    <property type="project" value="UniProtKB-KW"/>
</dbReference>
<evidence type="ECO:0000256" key="6">
    <source>
        <dbReference type="ARBA" id="ARBA00022845"/>
    </source>
</evidence>
<evidence type="ECO:0000256" key="1">
    <source>
        <dbReference type="ARBA" id="ARBA00009573"/>
    </source>
</evidence>
<dbReference type="STRING" id="180088.A0A1J8QTT4"/>
<comment type="caution">
    <text evidence="11">The sequence shown here is derived from an EMBL/GenBank/DDBJ whole genome shotgun (WGS) entry which is preliminary data.</text>
</comment>
<feature type="region of interest" description="Disordered" evidence="9">
    <location>
        <begin position="978"/>
        <end position="1122"/>
    </location>
</feature>
<dbReference type="Pfam" id="PF08662">
    <property type="entry name" value="eIF2A"/>
    <property type="match status" value="1"/>
</dbReference>
<keyword evidence="6" id="KW-0810">Translation regulation</keyword>
<name>A0A1J8QTT4_9AGAM</name>
<organism evidence="11 12">
    <name type="scientific">Rhizopogon vesiculosus</name>
    <dbReference type="NCBI Taxonomy" id="180088"/>
    <lineage>
        <taxon>Eukaryota</taxon>
        <taxon>Fungi</taxon>
        <taxon>Dikarya</taxon>
        <taxon>Basidiomycota</taxon>
        <taxon>Agaricomycotina</taxon>
        <taxon>Agaricomycetes</taxon>
        <taxon>Agaricomycetidae</taxon>
        <taxon>Boletales</taxon>
        <taxon>Suillineae</taxon>
        <taxon>Rhizopogonaceae</taxon>
        <taxon>Rhizopogon</taxon>
    </lineage>
</organism>
<dbReference type="Proteomes" id="UP000183567">
    <property type="component" value="Unassembled WGS sequence"/>
</dbReference>
<comment type="similarity">
    <text evidence="1">Belongs to the WD repeat EIF2A family.</text>
</comment>
<dbReference type="InterPro" id="IPR000408">
    <property type="entry name" value="Reg_chr_condens"/>
</dbReference>
<proteinExistence type="inferred from homology"/>
<keyword evidence="7" id="KW-0648">Protein biosynthesis</keyword>
<dbReference type="GO" id="GO:0003729">
    <property type="term" value="F:mRNA binding"/>
    <property type="evidence" value="ECO:0007669"/>
    <property type="project" value="TreeGrafter"/>
</dbReference>
<dbReference type="InterPro" id="IPR007110">
    <property type="entry name" value="Ig-like_dom"/>
</dbReference>
<evidence type="ECO:0000256" key="7">
    <source>
        <dbReference type="ARBA" id="ARBA00022917"/>
    </source>
</evidence>
<dbReference type="InterPro" id="IPR009091">
    <property type="entry name" value="RCC1/BLIP-II"/>
</dbReference>
<dbReference type="InterPro" id="IPR011387">
    <property type="entry name" value="TIF2A"/>
</dbReference>
<dbReference type="Pfam" id="PF00415">
    <property type="entry name" value="RCC1"/>
    <property type="match status" value="2"/>
</dbReference>
<feature type="repeat" description="RCC1" evidence="8">
    <location>
        <begin position="295"/>
        <end position="347"/>
    </location>
</feature>
<evidence type="ECO:0000256" key="2">
    <source>
        <dbReference type="ARBA" id="ARBA00013819"/>
    </source>
</evidence>
<dbReference type="GO" id="GO:0022627">
    <property type="term" value="C:cytosolic small ribosomal subunit"/>
    <property type="evidence" value="ECO:0007669"/>
    <property type="project" value="TreeGrafter"/>
</dbReference>
<evidence type="ECO:0000256" key="9">
    <source>
        <dbReference type="SAM" id="MobiDB-lite"/>
    </source>
</evidence>
<feature type="compositionally biased region" description="Low complexity" evidence="9">
    <location>
        <begin position="1013"/>
        <end position="1038"/>
    </location>
</feature>
<feature type="compositionally biased region" description="Polar residues" evidence="9">
    <location>
        <begin position="1097"/>
        <end position="1111"/>
    </location>
</feature>
<feature type="repeat" description="RCC1" evidence="8">
    <location>
        <begin position="389"/>
        <end position="447"/>
    </location>
</feature>
<keyword evidence="5" id="KW-0677">Repeat</keyword>
<dbReference type="PROSITE" id="PS50012">
    <property type="entry name" value="RCC1_3"/>
    <property type="match status" value="2"/>
</dbReference>
<gene>
    <name evidence="11" type="ORF">AZE42_10210</name>
</gene>
<dbReference type="PROSITE" id="PS50835">
    <property type="entry name" value="IG_LIKE"/>
    <property type="match status" value="1"/>
</dbReference>
<accession>A0A1J8QTT4</accession>
<dbReference type="InterPro" id="IPR015943">
    <property type="entry name" value="WD40/YVTN_repeat-like_dom_sf"/>
</dbReference>
<dbReference type="InterPro" id="IPR013979">
    <property type="entry name" value="TIF_beta_prop-like"/>
</dbReference>
<sequence>MHFLQLGVIITVSPPPPPPPSSSSPSSSLAQVAQVIQLLFVQQIRLLIFATIDGRYIDMANQLERLRSVADNPAAAGISTTSCRTAVVEHRTLAHFMEAQPPSLRLLAAGSNARGQLANRSDDDSHTFQGCQFAGCTRDALPPGTHRILHLVTGANHTLVLLEYDGGRRELWGCGDAHKGQLGPEYTGRLTEFKPISMPLYQSYALQGYTCCLIAAAWETSYLVLKSPSRPDVLISMGSNDFGALGVGATQATSTPVVVSFDHLAIDANGLVIESIIAGPRHVVLHVRNVPKNDYMLIGWGSGRHGQLGQTETANDSRPRIIALDVSVNPVQTYSLGLQHTVLCHQSGRITSFGSNKKGQLCSLDSRTRGRRVGCTWNGTYILVGDDENTLLSTGSNGHGQLGRGMEGAEGGITGGPVEFTTSHDGRMPSLRSIACGSEHVIAVIIPAGSLDMEIWGWGWNEHGNLGLDHTDDVSKPVRVWPGGGYGLDGRVVQHSLASSSPPSIFSAQKMASQLSQQYAFRAQKSMGLVGGTPTYMPIDGFAAPDVPARTYHYSPDGRLFAYTLPSVVRIFLAEGAQLLQELAVPNIVELKFSPRGTYLSTWERPVKLEDGAQHKNLRVFSASTGEELISFSQKSQENWDLQYTISESHAIRLVAQEIQVYRPADWGKGIVDKLRVEGASMVSLSPGLNPSIAVFVAEKKGAPASVKIYGLLTLSGAPTCSKTFYKADRAQIKWNDLGTQVLLLTQTEVDNSNKSYYGETGMYLLSAAGNFDCRVTLDKEGPIHDVSWSPNSKEFGVVYGFMPAKTTLFDQRVRTLHEFGCSPHNYISFNPQGRLIALAGFGNLAGKIDIFDRKILTKICTIDAPNTSYCEWSPCGRFLLTATLSPRLRVDNGIKVWHCTGGLMHVQMVEELYQASWRPTPLDQAPAFGQTIPVAPQPALSVVTAALTAKPIAAKPAGAYRPPGARGLATPAIFKREDEGGAPRMPGSGSATPPRRGNNRSPNPPGSMGYANGTSTPPNGNGNGHYQNGNGRQRNVPGAPPKAPSAMGGGGGGGAEKGKKKGKKREKVSGEAGSGAATPTGGAGEASVSVRPSIDIQVNGTQTPAGQSSVPPTPGAESLDPIAKKVRNLNKKLKAIDELKEKAGRGDRLEATQLKKIDGEAEIRKELSSLGIFA</sequence>
<keyword evidence="12" id="KW-1185">Reference proteome</keyword>
<dbReference type="PANTHER" id="PTHR13227:SF0">
    <property type="entry name" value="EUKARYOTIC TRANSLATION INITIATION FACTOR 2A"/>
    <property type="match status" value="1"/>
</dbReference>
<protein>
    <recommendedName>
        <fullName evidence="2">Eukaryotic translation initiation factor 2A</fullName>
    </recommendedName>
</protein>
<evidence type="ECO:0000256" key="3">
    <source>
        <dbReference type="ARBA" id="ARBA00022540"/>
    </source>
</evidence>